<name>A0A2M4D396_ANODA</name>
<dbReference type="AlphaFoldDB" id="A0A2M4D396"/>
<protein>
    <submittedName>
        <fullName evidence="2">Putative secreted protein</fullName>
    </submittedName>
</protein>
<keyword evidence="1" id="KW-0732">Signal</keyword>
<reference evidence="2" key="1">
    <citation type="submission" date="2018-01" db="EMBL/GenBank/DDBJ databases">
        <title>An insight into the sialome of Amazonian anophelines.</title>
        <authorList>
            <person name="Ribeiro J.M."/>
            <person name="Scarpassa V."/>
            <person name="Calvo E."/>
        </authorList>
    </citation>
    <scope>NUCLEOTIDE SEQUENCE</scope>
</reference>
<feature type="signal peptide" evidence="1">
    <location>
        <begin position="1"/>
        <end position="21"/>
    </location>
</feature>
<proteinExistence type="predicted"/>
<evidence type="ECO:0000256" key="1">
    <source>
        <dbReference type="SAM" id="SignalP"/>
    </source>
</evidence>
<evidence type="ECO:0000313" key="2">
    <source>
        <dbReference type="EMBL" id="MBW71961.1"/>
    </source>
</evidence>
<dbReference type="EMBL" id="GGFL01007783">
    <property type="protein sequence ID" value="MBW71961.1"/>
    <property type="molecule type" value="Transcribed_RNA"/>
</dbReference>
<organism evidence="2">
    <name type="scientific">Anopheles darlingi</name>
    <name type="common">Mosquito</name>
    <dbReference type="NCBI Taxonomy" id="43151"/>
    <lineage>
        <taxon>Eukaryota</taxon>
        <taxon>Metazoa</taxon>
        <taxon>Ecdysozoa</taxon>
        <taxon>Arthropoda</taxon>
        <taxon>Hexapoda</taxon>
        <taxon>Insecta</taxon>
        <taxon>Pterygota</taxon>
        <taxon>Neoptera</taxon>
        <taxon>Endopterygota</taxon>
        <taxon>Diptera</taxon>
        <taxon>Nematocera</taxon>
        <taxon>Culicoidea</taxon>
        <taxon>Culicidae</taxon>
        <taxon>Anophelinae</taxon>
        <taxon>Anopheles</taxon>
    </lineage>
</organism>
<sequence length="85" mass="10414">MWHRYGLTWLCVFFICSVSSSRLRYTLLQTEQMYGFSSLWNFMWFARSVGCANWTPHTMHTSWWVRMCVVRLFFWLNRLPQIVHA</sequence>
<accession>A0A2M4D396</accession>
<feature type="chain" id="PRO_5014986301" evidence="1">
    <location>
        <begin position="22"/>
        <end position="85"/>
    </location>
</feature>